<sequence>MSMARGTDTRAPEPHAADSHDLIRVHGARVNNLKDVSIEIPKRRLTVFTGVSGSGKSSLVFDTIAAESQRLINETYSTFVQGFMPTPTRPEVDVLEGLTTAIIVDQQRMGSDPRSTVGTATDANAMLRILFSRLGRPYIGPPAAFSFNVASVSASGGFTVDRGADRTRTEKVTFSRTGGMCTRCEGRGAVSDIDLTQLYDDSKSLSEDPFTIPTYTGDGWVVRVITESGFFDPGKPIREYTEKERHDFLYREPTKVKVNGVNLTYEGLIPKIQKSFLSKDRESMQPHIRAFVDRAVTFTECPECGGSRLSEQARSSKIEGISIADACAMEIRDLAEWVRGLDEPSVAPLIVSLQRSLDSFVEIGLGYLSLDRPSGTLSGGEAQRVKMIRHLGSSLTDVTYVFDEPTVGLHPHDIQRMNNLLLRLRDKGNTVLVVEHKPETIAIADHVVDIGPGAGTAGGTVCFEGTVEGLRAADTLTGRHLDDRAALKEAVRKPVGTLEIRGATAHNLRNVDVDIPLGVLCVVTGVAGSGKSSLVHGSLLQRSKADGTGVVCVDQTPIRGSRRSNPATYTGLLDPIRKAFAKAGGVKPALFSANSSGACPTCNGAGVVYTDLAMMAGVATVCEECEGRRFQASVLEHRLGGRDISEVLAMPVAEAEEFFGTGEARTPAAHRILGRLVDVGLGYLTLGQPLTTLSGGERQRLKLATHMGEKSGVYILDEPTTGLHLADVEQLLGLLDRLVDSGKTVIVVEHHQAVMAHADWIIDLGPGAGHDGGRIVFEGTPADLVASRSTLTGEHLASYVGA</sequence>
<feature type="region of interest" description="Disordered" evidence="14">
    <location>
        <begin position="1"/>
        <end position="20"/>
    </location>
</feature>
<dbReference type="STRING" id="403935.SAMN05216481_11922"/>
<dbReference type="Gene3D" id="1.10.8.280">
    <property type="entry name" value="ABC transporter ATPase domain-like"/>
    <property type="match status" value="1"/>
</dbReference>
<keyword evidence="4" id="KW-0547">Nucleotide-binding</keyword>
<evidence type="ECO:0000259" key="15">
    <source>
        <dbReference type="PROSITE" id="PS50893"/>
    </source>
</evidence>
<protein>
    <recommendedName>
        <fullName evidence="12">UvrABC system protein A</fullName>
    </recommendedName>
    <alternativeName>
        <fullName evidence="13">Excinuclease ABC subunit A</fullName>
    </alternativeName>
</protein>
<feature type="domain" description="ABC transporter" evidence="15">
    <location>
        <begin position="485"/>
        <end position="791"/>
    </location>
</feature>
<organism evidence="16 17">
    <name type="scientific">Streptomyces radiopugnans</name>
    <dbReference type="NCBI Taxonomy" id="403935"/>
    <lineage>
        <taxon>Bacteria</taxon>
        <taxon>Bacillati</taxon>
        <taxon>Actinomycetota</taxon>
        <taxon>Actinomycetes</taxon>
        <taxon>Kitasatosporales</taxon>
        <taxon>Streptomycetaceae</taxon>
        <taxon>Streptomyces</taxon>
    </lineage>
</organism>
<dbReference type="PANTHER" id="PTHR43152:SF2">
    <property type="entry name" value="DRUG RESISTANCE ABC TRANSPORTER"/>
    <property type="match status" value="1"/>
</dbReference>
<keyword evidence="5" id="KW-0227">DNA damage</keyword>
<evidence type="ECO:0000256" key="3">
    <source>
        <dbReference type="ARBA" id="ARBA00022737"/>
    </source>
</evidence>
<evidence type="ECO:0000256" key="2">
    <source>
        <dbReference type="ARBA" id="ARBA00022490"/>
    </source>
</evidence>
<evidence type="ECO:0000256" key="14">
    <source>
        <dbReference type="SAM" id="MobiDB-lite"/>
    </source>
</evidence>
<evidence type="ECO:0000313" key="17">
    <source>
        <dbReference type="Proteomes" id="UP000199055"/>
    </source>
</evidence>
<dbReference type="GO" id="GO:0004518">
    <property type="term" value="F:nuclease activity"/>
    <property type="evidence" value="ECO:0007669"/>
    <property type="project" value="UniProtKB-KW"/>
</dbReference>
<evidence type="ECO:0000256" key="9">
    <source>
        <dbReference type="ARBA" id="ARBA00023125"/>
    </source>
</evidence>
<dbReference type="PANTHER" id="PTHR43152">
    <property type="entry name" value="UVRABC SYSTEM PROTEIN A"/>
    <property type="match status" value="1"/>
</dbReference>
<keyword evidence="10" id="KW-0234">DNA repair</keyword>
<feature type="compositionally biased region" description="Basic and acidic residues" evidence="14">
    <location>
        <begin position="7"/>
        <end position="20"/>
    </location>
</feature>
<gene>
    <name evidence="16" type="ORF">SAMN05216481_11922</name>
</gene>
<evidence type="ECO:0000256" key="6">
    <source>
        <dbReference type="ARBA" id="ARBA00022769"/>
    </source>
</evidence>
<evidence type="ECO:0000256" key="13">
    <source>
        <dbReference type="ARBA" id="ARBA00042156"/>
    </source>
</evidence>
<feature type="domain" description="ABC transporter" evidence="15">
    <location>
        <begin position="17"/>
        <end position="477"/>
    </location>
</feature>
<dbReference type="GO" id="GO:0005737">
    <property type="term" value="C:cytoplasm"/>
    <property type="evidence" value="ECO:0007669"/>
    <property type="project" value="UniProtKB-SubCell"/>
</dbReference>
<evidence type="ECO:0000256" key="12">
    <source>
        <dbReference type="ARBA" id="ARBA00039316"/>
    </source>
</evidence>
<dbReference type="Pfam" id="PF00005">
    <property type="entry name" value="ABC_tran"/>
    <property type="match status" value="1"/>
</dbReference>
<comment type="similarity">
    <text evidence="11">Belongs to the ABC transporter superfamily. UvrA family.</text>
</comment>
<name>A0A1H9JSJ1_9ACTN</name>
<dbReference type="RefSeq" id="WP_093662975.1">
    <property type="nucleotide sequence ID" value="NZ_FOET01000019.1"/>
</dbReference>
<evidence type="ECO:0000313" key="16">
    <source>
        <dbReference type="EMBL" id="SEQ89770.1"/>
    </source>
</evidence>
<accession>A0A1H9JSJ1</accession>
<keyword evidence="7" id="KW-0067">ATP-binding</keyword>
<keyword evidence="2" id="KW-0963">Cytoplasm</keyword>
<dbReference type="InterPro" id="IPR027417">
    <property type="entry name" value="P-loop_NTPase"/>
</dbReference>
<evidence type="ECO:0000256" key="1">
    <source>
        <dbReference type="ARBA" id="ARBA00004496"/>
    </source>
</evidence>
<keyword evidence="6" id="KW-0228">DNA excision</keyword>
<keyword evidence="8" id="KW-0267">Excision nuclease</keyword>
<dbReference type="PROSITE" id="PS50893">
    <property type="entry name" value="ABC_TRANSPORTER_2"/>
    <property type="match status" value="2"/>
</dbReference>
<dbReference type="AlphaFoldDB" id="A0A1H9JSJ1"/>
<evidence type="ECO:0000256" key="11">
    <source>
        <dbReference type="ARBA" id="ARBA00038000"/>
    </source>
</evidence>
<dbReference type="InterPro" id="IPR003439">
    <property type="entry name" value="ABC_transporter-like_ATP-bd"/>
</dbReference>
<dbReference type="Gene3D" id="1.20.1580.10">
    <property type="entry name" value="ABC transporter ATPase like domain"/>
    <property type="match status" value="2"/>
</dbReference>
<dbReference type="GO" id="GO:0006281">
    <property type="term" value="P:DNA repair"/>
    <property type="evidence" value="ECO:0007669"/>
    <property type="project" value="UniProtKB-KW"/>
</dbReference>
<reference evidence="16 17" key="1">
    <citation type="submission" date="2016-10" db="EMBL/GenBank/DDBJ databases">
        <authorList>
            <person name="de Groot N.N."/>
        </authorList>
    </citation>
    <scope>NUCLEOTIDE SEQUENCE [LARGE SCALE GENOMIC DNA]</scope>
    <source>
        <strain evidence="16 17">CGMCC 4.3519</strain>
    </source>
</reference>
<evidence type="ECO:0000256" key="7">
    <source>
        <dbReference type="ARBA" id="ARBA00022840"/>
    </source>
</evidence>
<dbReference type="EMBL" id="FOET01000019">
    <property type="protein sequence ID" value="SEQ89770.1"/>
    <property type="molecule type" value="Genomic_DNA"/>
</dbReference>
<evidence type="ECO:0000256" key="4">
    <source>
        <dbReference type="ARBA" id="ARBA00022741"/>
    </source>
</evidence>
<evidence type="ECO:0000256" key="8">
    <source>
        <dbReference type="ARBA" id="ARBA00022881"/>
    </source>
</evidence>
<evidence type="ECO:0000256" key="5">
    <source>
        <dbReference type="ARBA" id="ARBA00022763"/>
    </source>
</evidence>
<dbReference type="GO" id="GO:0003677">
    <property type="term" value="F:DNA binding"/>
    <property type="evidence" value="ECO:0007669"/>
    <property type="project" value="UniProtKB-KW"/>
</dbReference>
<keyword evidence="17" id="KW-1185">Reference proteome</keyword>
<dbReference type="GO" id="GO:0005524">
    <property type="term" value="F:ATP binding"/>
    <property type="evidence" value="ECO:0007669"/>
    <property type="project" value="UniProtKB-KW"/>
</dbReference>
<keyword evidence="9" id="KW-0238">DNA-binding</keyword>
<comment type="subcellular location">
    <subcellularLocation>
        <location evidence="1">Cytoplasm</location>
    </subcellularLocation>
</comment>
<keyword evidence="3" id="KW-0677">Repeat</keyword>
<dbReference type="GO" id="GO:0016887">
    <property type="term" value="F:ATP hydrolysis activity"/>
    <property type="evidence" value="ECO:0007669"/>
    <property type="project" value="InterPro"/>
</dbReference>
<dbReference type="Gene3D" id="3.40.50.300">
    <property type="entry name" value="P-loop containing nucleotide triphosphate hydrolases"/>
    <property type="match status" value="2"/>
</dbReference>
<evidence type="ECO:0000256" key="10">
    <source>
        <dbReference type="ARBA" id="ARBA00023204"/>
    </source>
</evidence>
<dbReference type="SUPFAM" id="SSF52540">
    <property type="entry name" value="P-loop containing nucleoside triphosphate hydrolases"/>
    <property type="match status" value="2"/>
</dbReference>
<proteinExistence type="inferred from homology"/>
<dbReference type="Proteomes" id="UP000199055">
    <property type="component" value="Unassembled WGS sequence"/>
</dbReference>